<dbReference type="EMBL" id="BT087825">
    <property type="protein sequence ID" value="ACR38178.1"/>
    <property type="molecule type" value="mRNA"/>
</dbReference>
<evidence type="ECO:0000313" key="2">
    <source>
        <dbReference type="EMBL" id="ACR38178.1"/>
    </source>
</evidence>
<evidence type="ECO:0000256" key="1">
    <source>
        <dbReference type="SAM" id="MobiDB-lite"/>
    </source>
</evidence>
<reference evidence="2" key="1">
    <citation type="journal article" date="2009" name="PLoS Genet.">
        <title>Sequencing, mapping, and analysis of 27,455 maize full-length cDNAs.</title>
        <authorList>
            <person name="Soderlund C."/>
            <person name="Descour A."/>
            <person name="Kudrna D."/>
            <person name="Bomhoff M."/>
            <person name="Boyd L."/>
            <person name="Currie J."/>
            <person name="Angelova A."/>
            <person name="Collura K."/>
            <person name="Wissotski M."/>
            <person name="Ashley E."/>
            <person name="Morrow D."/>
            <person name="Fernandes J."/>
            <person name="Walbot V."/>
            <person name="Yu Y."/>
        </authorList>
    </citation>
    <scope>NUCLEOTIDE SEQUENCE</scope>
    <source>
        <strain evidence="2">B73</strain>
    </source>
</reference>
<organism evidence="2">
    <name type="scientific">Zea mays</name>
    <name type="common">Maize</name>
    <dbReference type="NCBI Taxonomy" id="4577"/>
    <lineage>
        <taxon>Eukaryota</taxon>
        <taxon>Viridiplantae</taxon>
        <taxon>Streptophyta</taxon>
        <taxon>Embryophyta</taxon>
        <taxon>Tracheophyta</taxon>
        <taxon>Spermatophyta</taxon>
        <taxon>Magnoliopsida</taxon>
        <taxon>Liliopsida</taxon>
        <taxon>Poales</taxon>
        <taxon>Poaceae</taxon>
        <taxon>PACMAD clade</taxon>
        <taxon>Panicoideae</taxon>
        <taxon>Andropogonodae</taxon>
        <taxon>Andropogoneae</taxon>
        <taxon>Tripsacinae</taxon>
        <taxon>Zea</taxon>
    </lineage>
</organism>
<sequence length="224" mass="24482">MHRIASNFPDFPSFCAVIGTSKLPGTLTTVIFSSLTEYRSKVSRAPCSNKFVTTSLNRATTTPNLSPSLVVKDPINFWCPAAATTSERLNNPVHEFIAADHGRQGKEMAAGVRLRGKLGWTHGEFVATENFTGAVAIAGMCVPSPTATRLNYCGTGERQQCFRTWWVLVAGDGPSEDLGAAAAVAQSTPREREREREQEQEQEQERSGPGSLPCGCRFFYSFQQ</sequence>
<reference evidence="2" key="2">
    <citation type="submission" date="2012-06" db="EMBL/GenBank/DDBJ databases">
        <authorList>
            <person name="Yu Y."/>
            <person name="Currie J."/>
            <person name="Lomeli R."/>
            <person name="Angelova A."/>
            <person name="Collura K."/>
            <person name="Wissotski M."/>
            <person name="Campos D."/>
            <person name="Kudrna D."/>
            <person name="Golser W."/>
            <person name="Ashely E."/>
            <person name="Descour A."/>
            <person name="Fernandes J."/>
            <person name="Soderlund C."/>
            <person name="Walbot V."/>
        </authorList>
    </citation>
    <scope>NUCLEOTIDE SEQUENCE</scope>
    <source>
        <strain evidence="2">B73</strain>
    </source>
</reference>
<dbReference type="AlphaFoldDB" id="C4JAH8"/>
<name>C4JAH8_MAIZE</name>
<accession>C4JAH8</accession>
<proteinExistence type="evidence at transcript level"/>
<protein>
    <submittedName>
        <fullName evidence="2">Uncharacterized protein</fullName>
    </submittedName>
</protein>
<feature type="compositionally biased region" description="Basic and acidic residues" evidence="1">
    <location>
        <begin position="189"/>
        <end position="206"/>
    </location>
</feature>
<feature type="region of interest" description="Disordered" evidence="1">
    <location>
        <begin position="179"/>
        <end position="214"/>
    </location>
</feature>